<organism evidence="7 8">
    <name type="scientific">Lignipirellula cremea</name>
    <dbReference type="NCBI Taxonomy" id="2528010"/>
    <lineage>
        <taxon>Bacteria</taxon>
        <taxon>Pseudomonadati</taxon>
        <taxon>Planctomycetota</taxon>
        <taxon>Planctomycetia</taxon>
        <taxon>Pirellulales</taxon>
        <taxon>Pirellulaceae</taxon>
        <taxon>Lignipirellula</taxon>
    </lineage>
</organism>
<dbReference type="GO" id="GO:0004672">
    <property type="term" value="F:protein kinase activity"/>
    <property type="evidence" value="ECO:0007669"/>
    <property type="project" value="InterPro"/>
</dbReference>
<proteinExistence type="inferred from homology"/>
<dbReference type="Pfam" id="PF00012">
    <property type="entry name" value="HSP70"/>
    <property type="match status" value="1"/>
</dbReference>
<dbReference type="Proteomes" id="UP000317648">
    <property type="component" value="Chromosome"/>
</dbReference>
<dbReference type="Pfam" id="PF00069">
    <property type="entry name" value="Pkinase"/>
    <property type="match status" value="1"/>
</dbReference>
<evidence type="ECO:0000256" key="2">
    <source>
        <dbReference type="ARBA" id="ARBA00022741"/>
    </source>
</evidence>
<comment type="similarity">
    <text evidence="1">Belongs to the heat shock protein 70 family.</text>
</comment>
<dbReference type="Gene3D" id="3.30.420.40">
    <property type="match status" value="2"/>
</dbReference>
<dbReference type="SMART" id="SM00220">
    <property type="entry name" value="S_TKc"/>
    <property type="match status" value="1"/>
</dbReference>
<dbReference type="InterPro" id="IPR000719">
    <property type="entry name" value="Prot_kinase_dom"/>
</dbReference>
<evidence type="ECO:0000256" key="5">
    <source>
        <dbReference type="SAM" id="MobiDB-lite"/>
    </source>
</evidence>
<dbReference type="AlphaFoldDB" id="A0A518DWB8"/>
<dbReference type="PROSITE" id="PS00297">
    <property type="entry name" value="HSP70_1"/>
    <property type="match status" value="1"/>
</dbReference>
<dbReference type="InterPro" id="IPR013126">
    <property type="entry name" value="Hsp_70_fam"/>
</dbReference>
<dbReference type="Gene3D" id="3.90.640.10">
    <property type="entry name" value="Actin, Chain A, domain 4"/>
    <property type="match status" value="1"/>
</dbReference>
<feature type="compositionally biased region" description="Basic and acidic residues" evidence="5">
    <location>
        <begin position="1"/>
        <end position="10"/>
    </location>
</feature>
<dbReference type="FunFam" id="3.30.420.40:FF:000545">
    <property type="entry name" value="Endoplasmic reticulum chaperone BiP"/>
    <property type="match status" value="1"/>
</dbReference>
<reference evidence="7 8" key="1">
    <citation type="submission" date="2019-02" db="EMBL/GenBank/DDBJ databases">
        <title>Deep-cultivation of Planctomycetes and their phenomic and genomic characterization uncovers novel biology.</title>
        <authorList>
            <person name="Wiegand S."/>
            <person name="Jogler M."/>
            <person name="Boedeker C."/>
            <person name="Pinto D."/>
            <person name="Vollmers J."/>
            <person name="Rivas-Marin E."/>
            <person name="Kohn T."/>
            <person name="Peeters S.H."/>
            <person name="Heuer A."/>
            <person name="Rast P."/>
            <person name="Oberbeckmann S."/>
            <person name="Bunk B."/>
            <person name="Jeske O."/>
            <person name="Meyerdierks A."/>
            <person name="Storesund J.E."/>
            <person name="Kallscheuer N."/>
            <person name="Luecker S."/>
            <person name="Lage O.M."/>
            <person name="Pohl T."/>
            <person name="Merkel B.J."/>
            <person name="Hornburger P."/>
            <person name="Mueller R.-W."/>
            <person name="Bruemmer F."/>
            <person name="Labrenz M."/>
            <person name="Spormann A.M."/>
            <person name="Op den Camp H."/>
            <person name="Overmann J."/>
            <person name="Amann R."/>
            <person name="Jetten M.S.M."/>
            <person name="Mascher T."/>
            <person name="Medema M.H."/>
            <person name="Devos D.P."/>
            <person name="Kaster A.-K."/>
            <person name="Ovreas L."/>
            <person name="Rohde M."/>
            <person name="Galperin M.Y."/>
            <person name="Jogler C."/>
        </authorList>
    </citation>
    <scope>NUCLEOTIDE SEQUENCE [LARGE SCALE GENOMIC DNA]</scope>
    <source>
        <strain evidence="7 8">Pla85_3_4</strain>
    </source>
</reference>
<feature type="compositionally biased region" description="Low complexity" evidence="5">
    <location>
        <begin position="347"/>
        <end position="359"/>
    </location>
</feature>
<dbReference type="SUPFAM" id="SSF56112">
    <property type="entry name" value="Protein kinase-like (PK-like)"/>
    <property type="match status" value="1"/>
</dbReference>
<dbReference type="InterPro" id="IPR008271">
    <property type="entry name" value="Ser/Thr_kinase_AS"/>
</dbReference>
<keyword evidence="8" id="KW-1185">Reference proteome</keyword>
<sequence>MKAEQVDRFLQKLPPQSQPESGNRLGRLLVKSDLLTAYQVEQLLLPDGRRLVLGNVVLQQPLASGGMGEVFRGYHRRMKRNAVVKMLHASVGDEAAQRRFEREIQAAARLSHPHIITTFDADQIDGAWYMVMEYVEGVDLATLVVRSGPLPVAAAISYVMQAARGLGYAHSKGVIHRDVKPSNILVDSSGVVKVFDLGLARFEEGRRPQADESLTGEQQIVGTVEYMAPEQARGGNIDRRCDIYGLGCTLHRLLTGSPPYVGSELMQVLVGDVDLPFPALHDIRPDCPLELETVFQRMIARRPADRYRSMKEVLTALKPIAAVVGVSPQPPKFSLASLAETQPILTPDPDSPMSSPDQPTAWDLSPTLSPNARAPELAIGIDLGTTHSALAYLDEHGRPQTANNMEGDKTTPSAVFFDGPDVIVGKEAVKAMGVDALNVAETSKRDLGFQFYHKPLAGREFPPQALEAWILNKLRVDAERTLGPLQKAVITVPAYFDEVRRKATQDAGYIAGFEVLDIINEPTAAALAFGFRQGYFEKQVGEGARNILVYDLGGGTFDVTVMEIDGNRFKALATDGDWLLGGRDWDQRLIDFVAEEFIRAHGLDPRTDPNVHGMLWRECEDAKRTLTARQKAMVTVSHAGRNHRVEVSRKVFQEVTQDLLDRTLFTTRQTLQAANLEWPDLDRVLLVGGSTRMPAVVEALRKMSGKEPDCSISPDEAVAHGAALYAGLILSEQSGRKPQFLVQNVNSHSLGVIATNQQTGRRQTSVMIPRNTPLPVTATQNFTTSRDNQKSIHVQIVEGESKSPEDCYPLGACTLRNLPPNLPAQTRIAVRFHYETNGRLEVTVKVDGVDNPLKQEITRSTAMTSEQIDSWRQFISGRGPGPGAATTTKPT</sequence>
<dbReference type="SUPFAM" id="SSF100920">
    <property type="entry name" value="Heat shock protein 70kD (HSP70), peptide-binding domain"/>
    <property type="match status" value="1"/>
</dbReference>
<accession>A0A518DWB8</accession>
<dbReference type="SUPFAM" id="SSF53067">
    <property type="entry name" value="Actin-like ATPase domain"/>
    <property type="match status" value="2"/>
</dbReference>
<feature type="region of interest" description="Disordered" evidence="5">
    <location>
        <begin position="343"/>
        <end position="369"/>
    </location>
</feature>
<dbReference type="Gene3D" id="2.60.34.10">
    <property type="entry name" value="Substrate Binding Domain Of DNAk, Chain A, domain 1"/>
    <property type="match status" value="1"/>
</dbReference>
<gene>
    <name evidence="7" type="primary">dnaK_3</name>
    <name evidence="7" type="ORF">Pla8534_39430</name>
</gene>
<dbReference type="PROSITE" id="PS00108">
    <property type="entry name" value="PROTEIN_KINASE_ST"/>
    <property type="match status" value="1"/>
</dbReference>
<dbReference type="KEGG" id="lcre:Pla8534_39430"/>
<evidence type="ECO:0000256" key="4">
    <source>
        <dbReference type="ARBA" id="ARBA00023186"/>
    </source>
</evidence>
<dbReference type="EMBL" id="CP036433">
    <property type="protein sequence ID" value="QDU96124.1"/>
    <property type="molecule type" value="Genomic_DNA"/>
</dbReference>
<dbReference type="PRINTS" id="PR00301">
    <property type="entry name" value="HEATSHOCK70"/>
</dbReference>
<dbReference type="CDD" id="cd14014">
    <property type="entry name" value="STKc_PknB_like"/>
    <property type="match status" value="1"/>
</dbReference>
<dbReference type="Gene3D" id="3.30.200.20">
    <property type="entry name" value="Phosphorylase Kinase, domain 1"/>
    <property type="match status" value="1"/>
</dbReference>
<evidence type="ECO:0000256" key="3">
    <source>
        <dbReference type="ARBA" id="ARBA00022840"/>
    </source>
</evidence>
<dbReference type="InterPro" id="IPR018181">
    <property type="entry name" value="Heat_shock_70_CS"/>
</dbReference>
<dbReference type="PROSITE" id="PS01036">
    <property type="entry name" value="HSP70_3"/>
    <property type="match status" value="1"/>
</dbReference>
<dbReference type="Gene3D" id="1.10.510.10">
    <property type="entry name" value="Transferase(Phosphotransferase) domain 1"/>
    <property type="match status" value="1"/>
</dbReference>
<keyword evidence="3" id="KW-0067">ATP-binding</keyword>
<evidence type="ECO:0000259" key="6">
    <source>
        <dbReference type="PROSITE" id="PS50011"/>
    </source>
</evidence>
<keyword evidence="2" id="KW-0547">Nucleotide-binding</keyword>
<dbReference type="InterPro" id="IPR029047">
    <property type="entry name" value="HSP70_peptide-bd_sf"/>
</dbReference>
<protein>
    <submittedName>
        <fullName evidence="7">Chaperone protein DnaK</fullName>
    </submittedName>
</protein>
<evidence type="ECO:0000313" key="8">
    <source>
        <dbReference type="Proteomes" id="UP000317648"/>
    </source>
</evidence>
<name>A0A518DWB8_9BACT</name>
<feature type="domain" description="Protein kinase" evidence="6">
    <location>
        <begin position="56"/>
        <end position="321"/>
    </location>
</feature>
<feature type="region of interest" description="Disordered" evidence="5">
    <location>
        <begin position="1"/>
        <end position="24"/>
    </location>
</feature>
<dbReference type="GO" id="GO:0140662">
    <property type="term" value="F:ATP-dependent protein folding chaperone"/>
    <property type="evidence" value="ECO:0007669"/>
    <property type="project" value="InterPro"/>
</dbReference>
<evidence type="ECO:0000256" key="1">
    <source>
        <dbReference type="ARBA" id="ARBA00007381"/>
    </source>
</evidence>
<dbReference type="InterPro" id="IPR011009">
    <property type="entry name" value="Kinase-like_dom_sf"/>
</dbReference>
<dbReference type="CDD" id="cd24029">
    <property type="entry name" value="ASKHA_NBD_HSP70_DnaK_HscA_HscC"/>
    <property type="match status" value="1"/>
</dbReference>
<dbReference type="PROSITE" id="PS00329">
    <property type="entry name" value="HSP70_2"/>
    <property type="match status" value="1"/>
</dbReference>
<dbReference type="FunFam" id="3.90.640.10:FF:000003">
    <property type="entry name" value="Molecular chaperone DnaK"/>
    <property type="match status" value="1"/>
</dbReference>
<dbReference type="PANTHER" id="PTHR19375">
    <property type="entry name" value="HEAT SHOCK PROTEIN 70KDA"/>
    <property type="match status" value="1"/>
</dbReference>
<dbReference type="InterPro" id="IPR043129">
    <property type="entry name" value="ATPase_NBD"/>
</dbReference>
<evidence type="ECO:0000313" key="7">
    <source>
        <dbReference type="EMBL" id="QDU96124.1"/>
    </source>
</evidence>
<dbReference type="GO" id="GO:0005524">
    <property type="term" value="F:ATP binding"/>
    <property type="evidence" value="ECO:0007669"/>
    <property type="project" value="UniProtKB-KW"/>
</dbReference>
<dbReference type="PROSITE" id="PS50011">
    <property type="entry name" value="PROTEIN_KINASE_DOM"/>
    <property type="match status" value="1"/>
</dbReference>
<keyword evidence="4" id="KW-0143">Chaperone</keyword>